<evidence type="ECO:0000313" key="2">
    <source>
        <dbReference type="Proteomes" id="UP000886595"/>
    </source>
</evidence>
<dbReference type="GO" id="GO:0005737">
    <property type="term" value="C:cytoplasm"/>
    <property type="evidence" value="ECO:0007669"/>
    <property type="project" value="TreeGrafter"/>
</dbReference>
<gene>
    <name evidence="1" type="ORF">Bca52824_036689</name>
</gene>
<comment type="caution">
    <text evidence="1">The sequence shown here is derived from an EMBL/GenBank/DDBJ whole genome shotgun (WGS) entry which is preliminary data.</text>
</comment>
<proteinExistence type="predicted"/>
<dbReference type="OrthoDB" id="1744829at2759"/>
<evidence type="ECO:0000313" key="1">
    <source>
        <dbReference type="EMBL" id="KAG2300217.1"/>
    </source>
</evidence>
<dbReference type="AlphaFoldDB" id="A0A8X7S5D0"/>
<name>A0A8X7S5D0_BRACI</name>
<dbReference type="Proteomes" id="UP000886595">
    <property type="component" value="Unassembled WGS sequence"/>
</dbReference>
<reference evidence="1 2" key="1">
    <citation type="submission" date="2020-02" db="EMBL/GenBank/DDBJ databases">
        <authorList>
            <person name="Ma Q."/>
            <person name="Huang Y."/>
            <person name="Song X."/>
            <person name="Pei D."/>
        </authorList>
    </citation>
    <scope>NUCLEOTIDE SEQUENCE [LARGE SCALE GENOMIC DNA]</scope>
    <source>
        <strain evidence="1">Sxm20200214</strain>
        <tissue evidence="1">Leaf</tissue>
    </source>
</reference>
<dbReference type="PANTHER" id="PTHR10229">
    <property type="entry name" value="GTP-BINDING PROTEIN HFLX"/>
    <property type="match status" value="1"/>
</dbReference>
<dbReference type="GO" id="GO:0043022">
    <property type="term" value="F:ribosome binding"/>
    <property type="evidence" value="ECO:0007669"/>
    <property type="project" value="TreeGrafter"/>
</dbReference>
<dbReference type="InterPro" id="IPR016496">
    <property type="entry name" value="GTPase_HflX"/>
</dbReference>
<keyword evidence="2" id="KW-1185">Reference proteome</keyword>
<dbReference type="EMBL" id="JAAMPC010000008">
    <property type="protein sequence ID" value="KAG2300217.1"/>
    <property type="molecule type" value="Genomic_DNA"/>
</dbReference>
<organism evidence="1 2">
    <name type="scientific">Brassica carinata</name>
    <name type="common">Ethiopian mustard</name>
    <name type="synonym">Abyssinian cabbage</name>
    <dbReference type="NCBI Taxonomy" id="52824"/>
    <lineage>
        <taxon>Eukaryota</taxon>
        <taxon>Viridiplantae</taxon>
        <taxon>Streptophyta</taxon>
        <taxon>Embryophyta</taxon>
        <taxon>Tracheophyta</taxon>
        <taxon>Spermatophyta</taxon>
        <taxon>Magnoliopsida</taxon>
        <taxon>eudicotyledons</taxon>
        <taxon>Gunneridae</taxon>
        <taxon>Pentapetalae</taxon>
        <taxon>rosids</taxon>
        <taxon>malvids</taxon>
        <taxon>Brassicales</taxon>
        <taxon>Brassicaceae</taxon>
        <taxon>Brassiceae</taxon>
        <taxon>Brassica</taxon>
    </lineage>
</organism>
<sequence>MSLGHGMDLSTPKLFLVQPHPTPPKFLQAKLNEALCLANSLEEQRYGYFESDFFDKELPSYVVVQNLIARSSKPCVDTYFGCGIVENIQCHLNAEDSKEEVEAVFINAFFRNSTTKLGGTRPEVFLCYFTLQFKLIVVSLHLILQRVWGANTRPCKSYNRNI</sequence>
<dbReference type="GO" id="GO:0005525">
    <property type="term" value="F:GTP binding"/>
    <property type="evidence" value="ECO:0007669"/>
    <property type="project" value="InterPro"/>
</dbReference>
<accession>A0A8X7S5D0</accession>
<protein>
    <submittedName>
        <fullName evidence="1">Uncharacterized protein</fullName>
    </submittedName>
</protein>
<dbReference type="PANTHER" id="PTHR10229:SF8">
    <property type="entry name" value="GTPASE HFLX"/>
    <property type="match status" value="1"/>
</dbReference>